<name>A0ABR8H674_NOSPU</name>
<protein>
    <submittedName>
        <fullName evidence="3">Pentapeptide repeat-containing protein</fullName>
    </submittedName>
</protein>
<dbReference type="Pfam" id="PF00805">
    <property type="entry name" value="Pentapeptide"/>
    <property type="match status" value="3"/>
</dbReference>
<proteinExistence type="predicted"/>
<keyword evidence="4" id="KW-1185">Reference proteome</keyword>
<dbReference type="InterPro" id="IPR001646">
    <property type="entry name" value="5peptide_repeat"/>
</dbReference>
<dbReference type="Pfam" id="PF22735">
    <property type="entry name" value="NNH3"/>
    <property type="match status" value="1"/>
</dbReference>
<dbReference type="RefSeq" id="WP_190948873.1">
    <property type="nucleotide sequence ID" value="NZ_JACJTC010000004.1"/>
</dbReference>
<feature type="domain" description="NACHT N-terminal Helical" evidence="2">
    <location>
        <begin position="46"/>
        <end position="257"/>
    </location>
</feature>
<evidence type="ECO:0000259" key="1">
    <source>
        <dbReference type="Pfam" id="PF05729"/>
    </source>
</evidence>
<dbReference type="PANTHER" id="PTHR14136:SF17">
    <property type="entry name" value="BTB_POZ DOMAIN-CONTAINING PROTEIN KCTD9"/>
    <property type="match status" value="1"/>
</dbReference>
<sequence length="1061" mass="119155">MKKRLSQIWQQFRASFSVGETLNTTVETGQAVLEAAKTLQEQGASIELLKPLLQNSSSLLDVLCSPLAQVVGAGLPFVPLGIALLRFSRDITKQDPSLSDCVFIVSQVAYLESTKEILSLYPSINWDTNPNISKTLTKQLQKLNDIELEYESASKAVACFHESELATAFNEVLLARLKAANIPNIDINILTQRVAWNTHRYIIKAWIESGDAIKNIIQPSFGDWQREQQNFSSLDEYLKAHIASKPLEQVFDENFSFKDIYVPLKVKPVNTNGEINQEADFLDLETWAKEILLNQNELEQVMFVQGGPGRGKSVFCRMFSDWVRQHLHPIWTPILIRLRDLDSFEQRLENTLEAELKISFIQNDKNWFTNKNTRFLFILDGFDELHIEARTNLDLEAFIKQVSGFQQECKSYQEMGHRVLITGRSMSLQGIPHLPRNLERVEIVEMDGQLQQKWLDRWEELPANKGKTAAFGQFLQSDKCPSEVKKLAQEPLLLYLLAAMYRDGKLAIHKLEETSQRTAKIVIYQEALNWVLTKQRSEADGTNLNTELTQQKPEDLKRILTEAAVCVVQSGGEFASMSMLEARLQDDETAKALIEKAKEKLGNEALKTALAAFYIRPADKQEGGVEFFHKSFGEFLFAERLKTRLKAWTQYYEAEDGRQLVIPEAQMNWQIYDLLGFGRLTPEIMEYLMGLLTENQGFSWEQLFKRLEKFYGNWCQGKFIDSAEETLPQKKLRQLQKYGIQKLGQRQVDIYAGLNAMILLLELHRYAQERDDLKTQITFYPSGKAEANSKTTQLLRIINYSDCIQLGTFNNVVGQFLRGVNLRDAYLSRTDLRGAYLSDANLRGVNFRGAYLSDANLRGADLREAKLSDANLSDANLSGAKLRDANLRSANLIGAYLSGTDLSSADLSGAYLSRANLTGADLREAKLSDANLSGTNLSGTDLRDADLSGADLSGADLSRVKLNPADLKDANLSGANLRGANLSGANLSRADLRGADLSPADLSGANLSLADLRGADLTSTNLSDQAQGDIRWDKNTKWDYVKGLDTARNVPEALKQQLGLS</sequence>
<dbReference type="Gene3D" id="3.40.50.300">
    <property type="entry name" value="P-loop containing nucleotide triphosphate hydrolases"/>
    <property type="match status" value="1"/>
</dbReference>
<gene>
    <name evidence="3" type="ORF">H6G94_07115</name>
</gene>
<dbReference type="InterPro" id="IPR007111">
    <property type="entry name" value="NACHT_NTPase"/>
</dbReference>
<dbReference type="InterPro" id="IPR051082">
    <property type="entry name" value="Pentapeptide-BTB/POZ_domain"/>
</dbReference>
<dbReference type="Gene3D" id="2.160.20.80">
    <property type="entry name" value="E3 ubiquitin-protein ligase SopA"/>
    <property type="match status" value="2"/>
</dbReference>
<organism evidence="3 4">
    <name type="scientific">Nostoc punctiforme FACHB-252</name>
    <dbReference type="NCBI Taxonomy" id="1357509"/>
    <lineage>
        <taxon>Bacteria</taxon>
        <taxon>Bacillati</taxon>
        <taxon>Cyanobacteriota</taxon>
        <taxon>Cyanophyceae</taxon>
        <taxon>Nostocales</taxon>
        <taxon>Nostocaceae</taxon>
        <taxon>Nostoc</taxon>
    </lineage>
</organism>
<dbReference type="Pfam" id="PF05729">
    <property type="entry name" value="NACHT"/>
    <property type="match status" value="1"/>
</dbReference>
<dbReference type="SUPFAM" id="SSF141571">
    <property type="entry name" value="Pentapeptide repeat-like"/>
    <property type="match status" value="1"/>
</dbReference>
<dbReference type="SUPFAM" id="SSF52540">
    <property type="entry name" value="P-loop containing nucleoside triphosphate hydrolases"/>
    <property type="match status" value="1"/>
</dbReference>
<accession>A0ABR8H674</accession>
<dbReference type="InterPro" id="IPR027417">
    <property type="entry name" value="P-loop_NTPase"/>
</dbReference>
<feature type="domain" description="NACHT" evidence="1">
    <location>
        <begin position="301"/>
        <end position="391"/>
    </location>
</feature>
<dbReference type="InterPro" id="IPR054568">
    <property type="entry name" value="NNH3"/>
</dbReference>
<evidence type="ECO:0000313" key="3">
    <source>
        <dbReference type="EMBL" id="MBD2611039.1"/>
    </source>
</evidence>
<dbReference type="Proteomes" id="UP000606396">
    <property type="component" value="Unassembled WGS sequence"/>
</dbReference>
<evidence type="ECO:0000259" key="2">
    <source>
        <dbReference type="Pfam" id="PF22735"/>
    </source>
</evidence>
<comment type="caution">
    <text evidence="3">The sequence shown here is derived from an EMBL/GenBank/DDBJ whole genome shotgun (WGS) entry which is preliminary data.</text>
</comment>
<reference evidence="3 4" key="1">
    <citation type="journal article" date="2020" name="ISME J.">
        <title>Comparative genomics reveals insights into cyanobacterial evolution and habitat adaptation.</title>
        <authorList>
            <person name="Chen M.Y."/>
            <person name="Teng W.K."/>
            <person name="Zhao L."/>
            <person name="Hu C.X."/>
            <person name="Zhou Y.K."/>
            <person name="Han B.P."/>
            <person name="Song L.R."/>
            <person name="Shu W.S."/>
        </authorList>
    </citation>
    <scope>NUCLEOTIDE SEQUENCE [LARGE SCALE GENOMIC DNA]</scope>
    <source>
        <strain evidence="3 4">FACHB-252</strain>
    </source>
</reference>
<evidence type="ECO:0000313" key="4">
    <source>
        <dbReference type="Proteomes" id="UP000606396"/>
    </source>
</evidence>
<dbReference type="PANTHER" id="PTHR14136">
    <property type="entry name" value="BTB_POZ DOMAIN-CONTAINING PROTEIN KCTD9"/>
    <property type="match status" value="1"/>
</dbReference>
<dbReference type="EMBL" id="JACJTC010000004">
    <property type="protein sequence ID" value="MBD2611039.1"/>
    <property type="molecule type" value="Genomic_DNA"/>
</dbReference>